<dbReference type="OrthoDB" id="2529486at2759"/>
<dbReference type="Proteomes" id="UP000321518">
    <property type="component" value="Unassembled WGS sequence"/>
</dbReference>
<gene>
    <name evidence="1" type="ORF">Rt10032_c05g2226</name>
</gene>
<reference evidence="1 2" key="1">
    <citation type="submission" date="2019-07" db="EMBL/GenBank/DDBJ databases">
        <title>Rhodotorula toruloides NBRC10032 genome sequencing.</title>
        <authorList>
            <person name="Shida Y."/>
            <person name="Takaku H."/>
            <person name="Ogasawara W."/>
            <person name="Mori K."/>
        </authorList>
    </citation>
    <scope>NUCLEOTIDE SEQUENCE [LARGE SCALE GENOMIC DNA]</scope>
    <source>
        <strain evidence="1 2">NBRC10032</strain>
    </source>
</reference>
<accession>A0A511KCV7</accession>
<sequence length="468" mass="52757">MAAPPAELPPDLNPSAPRASFDGLPMEIKARVVEHCAEHDEKWAKLRDHLEECVDAEERPPFKGAIKKTDVRRAFQAATETYVPTIGALFRLSRLWSTLAAPHRFKEVRTSQTDTLLFRHHIVQRRGHLFRKVWFDAHDTTILHNFVLILPHFSAVTEADVTDEGFGGYLDEASETDGLSWTALTDASPFGLATVFGRLTYLKTDITRTEDIVRLASAAPNLRALHLSEVAENDGGLTRIFEILPDLRDFVLKEADSELLRTLNNAMFACGGQLFPPIASLEVDVQDDLSEAMRFAQHFAPSLSTLTFNFTSKTRHDYPDDAVYPNLRSLRLEGQVDEIEALMSCMKREQFPAIVELVVCSDQLGVQMAPSMHEAVKNLGLEMQLLERVRIYDPRLCLVDHLLGRRPSQFRSKGSSVRYDLHRPSIKRTLDFLGEWFERAEGPGADGELARLAKVLQQAELERVARAF</sequence>
<dbReference type="InterPro" id="IPR032675">
    <property type="entry name" value="LRR_dom_sf"/>
</dbReference>
<comment type="caution">
    <text evidence="1">The sequence shown here is derived from an EMBL/GenBank/DDBJ whole genome shotgun (WGS) entry which is preliminary data.</text>
</comment>
<dbReference type="EMBL" id="BJWK01000005">
    <property type="protein sequence ID" value="GEM08209.1"/>
    <property type="molecule type" value="Genomic_DNA"/>
</dbReference>
<dbReference type="Gene3D" id="3.80.10.10">
    <property type="entry name" value="Ribonuclease Inhibitor"/>
    <property type="match status" value="1"/>
</dbReference>
<evidence type="ECO:0000313" key="2">
    <source>
        <dbReference type="Proteomes" id="UP000321518"/>
    </source>
</evidence>
<organism evidence="1 2">
    <name type="scientific">Rhodotorula toruloides</name>
    <name type="common">Yeast</name>
    <name type="synonym">Rhodosporidium toruloides</name>
    <dbReference type="NCBI Taxonomy" id="5286"/>
    <lineage>
        <taxon>Eukaryota</taxon>
        <taxon>Fungi</taxon>
        <taxon>Dikarya</taxon>
        <taxon>Basidiomycota</taxon>
        <taxon>Pucciniomycotina</taxon>
        <taxon>Microbotryomycetes</taxon>
        <taxon>Sporidiobolales</taxon>
        <taxon>Sporidiobolaceae</taxon>
        <taxon>Rhodotorula</taxon>
    </lineage>
</organism>
<proteinExistence type="predicted"/>
<protein>
    <submittedName>
        <fullName evidence="1">Proteophosphoglycan ppg4</fullName>
    </submittedName>
</protein>
<dbReference type="AlphaFoldDB" id="A0A511KCV7"/>
<evidence type="ECO:0000313" key="1">
    <source>
        <dbReference type="EMBL" id="GEM08209.1"/>
    </source>
</evidence>
<name>A0A511KCV7_RHOTO</name>